<keyword evidence="4 5" id="KW-0648">Protein biosynthesis</keyword>
<proteinExistence type="inferred from homology"/>
<feature type="binding site" evidence="5">
    <location>
        <begin position="109"/>
        <end position="112"/>
    </location>
    <ligand>
        <name>(6S)-5,6,7,8-tetrahydrofolate</name>
        <dbReference type="ChEBI" id="CHEBI:57453"/>
    </ligand>
</feature>
<name>A0A1P8MX02_9RHOB</name>
<evidence type="ECO:0000313" key="8">
    <source>
        <dbReference type="EMBL" id="APX12626.1"/>
    </source>
</evidence>
<dbReference type="OrthoDB" id="9802815at2"/>
<keyword evidence="9" id="KW-1185">Reference proteome</keyword>
<evidence type="ECO:0000313" key="9">
    <source>
        <dbReference type="Proteomes" id="UP000186336"/>
    </source>
</evidence>
<dbReference type="Pfam" id="PF00551">
    <property type="entry name" value="Formyl_trans_N"/>
    <property type="match status" value="1"/>
</dbReference>
<evidence type="ECO:0000259" key="6">
    <source>
        <dbReference type="Pfam" id="PF00551"/>
    </source>
</evidence>
<dbReference type="CDD" id="cd08704">
    <property type="entry name" value="Met_tRNA_FMT_C"/>
    <property type="match status" value="1"/>
</dbReference>
<dbReference type="SUPFAM" id="SSF50486">
    <property type="entry name" value="FMT C-terminal domain-like"/>
    <property type="match status" value="1"/>
</dbReference>
<dbReference type="PANTHER" id="PTHR11138:SF5">
    <property type="entry name" value="METHIONYL-TRNA FORMYLTRANSFERASE, MITOCHONDRIAL"/>
    <property type="match status" value="1"/>
</dbReference>
<feature type="domain" description="Formyl transferase C-terminal" evidence="7">
    <location>
        <begin position="201"/>
        <end position="293"/>
    </location>
</feature>
<dbReference type="InterPro" id="IPR041711">
    <property type="entry name" value="Met-tRNA-FMT_N"/>
</dbReference>
<reference evidence="8 9" key="1">
    <citation type="submission" date="2017-01" db="EMBL/GenBank/DDBJ databases">
        <title>Complete genome of Tateyamaria omphalii DOK1-4 isolated from seawater in Dokdo.</title>
        <authorList>
            <person name="Kim J.H."/>
            <person name="Chi W.-J."/>
        </authorList>
    </citation>
    <scope>NUCLEOTIDE SEQUENCE [LARGE SCALE GENOMIC DNA]</scope>
    <source>
        <strain evidence="8 9">DOK1-4</strain>
    </source>
</reference>
<evidence type="ECO:0000256" key="5">
    <source>
        <dbReference type="HAMAP-Rule" id="MF_00182"/>
    </source>
</evidence>
<dbReference type="Pfam" id="PF02911">
    <property type="entry name" value="Formyl_trans_C"/>
    <property type="match status" value="1"/>
</dbReference>
<dbReference type="AlphaFoldDB" id="A0A1P8MX02"/>
<dbReference type="InterPro" id="IPR002376">
    <property type="entry name" value="Formyl_transf_N"/>
</dbReference>
<evidence type="ECO:0000256" key="2">
    <source>
        <dbReference type="ARBA" id="ARBA00012261"/>
    </source>
</evidence>
<dbReference type="CDD" id="cd08646">
    <property type="entry name" value="FMT_core_Met-tRNA-FMT_N"/>
    <property type="match status" value="1"/>
</dbReference>
<dbReference type="PANTHER" id="PTHR11138">
    <property type="entry name" value="METHIONYL-TRNA FORMYLTRANSFERASE"/>
    <property type="match status" value="1"/>
</dbReference>
<dbReference type="EC" id="2.1.2.9" evidence="2 5"/>
<comment type="catalytic activity">
    <reaction evidence="5">
        <text>L-methionyl-tRNA(fMet) + (6R)-10-formyltetrahydrofolate = N-formyl-L-methionyl-tRNA(fMet) + (6S)-5,6,7,8-tetrahydrofolate + H(+)</text>
        <dbReference type="Rhea" id="RHEA:24380"/>
        <dbReference type="Rhea" id="RHEA-COMP:9952"/>
        <dbReference type="Rhea" id="RHEA-COMP:9953"/>
        <dbReference type="ChEBI" id="CHEBI:15378"/>
        <dbReference type="ChEBI" id="CHEBI:57453"/>
        <dbReference type="ChEBI" id="CHEBI:78530"/>
        <dbReference type="ChEBI" id="CHEBI:78844"/>
        <dbReference type="ChEBI" id="CHEBI:195366"/>
        <dbReference type="EC" id="2.1.2.9"/>
    </reaction>
</comment>
<feature type="domain" description="Formyl transferase N-terminal" evidence="6">
    <location>
        <begin position="1"/>
        <end position="180"/>
    </location>
</feature>
<accession>A0A1P8MX02</accession>
<dbReference type="RefSeq" id="WP_076629036.1">
    <property type="nucleotide sequence ID" value="NZ_CP019312.1"/>
</dbReference>
<sequence>MRLIFMGTPDFSVGPLDALHAAGHDIACVYTQPPRPAGRGKKDRPSPVQARAEALGLEVRHPVSLRNEAAQAEFASLNADIAVVVAYGLILPQPILDAPTHGCLNIHASLLPRWRGAAPIHRAIMAGDAKTGVCIMQMEAGLDTGPVLLRDSTPIGATETTADLHDRLSDMGARLIVEALTHLSDLTPKPQPQEGVTYAQKIDKAEAAIDWSRDAAEVDRLIRGLSPFPGAWFDHAGTRVKVLGSELAQGTGPAGTILDDALTVACGTGAVRLTRLQRAGKGAQDADVFLRGLPLPKGTQL</sequence>
<evidence type="ECO:0000256" key="4">
    <source>
        <dbReference type="ARBA" id="ARBA00022917"/>
    </source>
</evidence>
<comment type="function">
    <text evidence="5">Attaches a formyl group to the free amino group of methionyl-tRNA(fMet). The formyl group appears to play a dual role in the initiator identity of N-formylmethionyl-tRNA by promoting its recognition by IF2 and preventing the misappropriation of this tRNA by the elongation apparatus.</text>
</comment>
<dbReference type="InterPro" id="IPR005793">
    <property type="entry name" value="Formyl_trans_C"/>
</dbReference>
<dbReference type="EMBL" id="CP019312">
    <property type="protein sequence ID" value="APX12626.1"/>
    <property type="molecule type" value="Genomic_DNA"/>
</dbReference>
<protein>
    <recommendedName>
        <fullName evidence="2 5">Methionyl-tRNA formyltransferase</fullName>
        <ecNumber evidence="2 5">2.1.2.9</ecNumber>
    </recommendedName>
</protein>
<dbReference type="InterPro" id="IPR036477">
    <property type="entry name" value="Formyl_transf_N_sf"/>
</dbReference>
<keyword evidence="3 5" id="KW-0808">Transferase</keyword>
<dbReference type="GO" id="GO:0004479">
    <property type="term" value="F:methionyl-tRNA formyltransferase activity"/>
    <property type="evidence" value="ECO:0007669"/>
    <property type="project" value="UniProtKB-UniRule"/>
</dbReference>
<comment type="similarity">
    <text evidence="1 5">Belongs to the Fmt family.</text>
</comment>
<dbReference type="InterPro" id="IPR005794">
    <property type="entry name" value="Fmt"/>
</dbReference>
<dbReference type="Proteomes" id="UP000186336">
    <property type="component" value="Chromosome"/>
</dbReference>
<evidence type="ECO:0000256" key="3">
    <source>
        <dbReference type="ARBA" id="ARBA00022679"/>
    </source>
</evidence>
<dbReference type="InterPro" id="IPR001555">
    <property type="entry name" value="GART_AS"/>
</dbReference>
<dbReference type="HAMAP" id="MF_00182">
    <property type="entry name" value="Formyl_trans"/>
    <property type="match status" value="1"/>
</dbReference>
<evidence type="ECO:0000256" key="1">
    <source>
        <dbReference type="ARBA" id="ARBA00010699"/>
    </source>
</evidence>
<dbReference type="SUPFAM" id="SSF53328">
    <property type="entry name" value="Formyltransferase"/>
    <property type="match status" value="1"/>
</dbReference>
<dbReference type="NCBIfam" id="TIGR00460">
    <property type="entry name" value="fmt"/>
    <property type="match status" value="1"/>
</dbReference>
<dbReference type="GO" id="GO:0005829">
    <property type="term" value="C:cytosol"/>
    <property type="evidence" value="ECO:0007669"/>
    <property type="project" value="TreeGrafter"/>
</dbReference>
<dbReference type="STRING" id="299262.BWR18_13730"/>
<dbReference type="Gene3D" id="3.40.50.12230">
    <property type="match status" value="1"/>
</dbReference>
<dbReference type="InterPro" id="IPR044135">
    <property type="entry name" value="Met-tRNA-FMT_C"/>
</dbReference>
<gene>
    <name evidence="5" type="primary">fmt</name>
    <name evidence="8" type="ORF">BWR18_13730</name>
</gene>
<evidence type="ECO:0000259" key="7">
    <source>
        <dbReference type="Pfam" id="PF02911"/>
    </source>
</evidence>
<organism evidence="8 9">
    <name type="scientific">Tateyamaria omphalii</name>
    <dbReference type="NCBI Taxonomy" id="299262"/>
    <lineage>
        <taxon>Bacteria</taxon>
        <taxon>Pseudomonadati</taxon>
        <taxon>Pseudomonadota</taxon>
        <taxon>Alphaproteobacteria</taxon>
        <taxon>Rhodobacterales</taxon>
        <taxon>Roseobacteraceae</taxon>
        <taxon>Tateyamaria</taxon>
    </lineage>
</organism>
<dbReference type="FunFam" id="3.40.50.12230:FF:000001">
    <property type="entry name" value="Methionyl-tRNA formyltransferase"/>
    <property type="match status" value="1"/>
</dbReference>
<dbReference type="PROSITE" id="PS00373">
    <property type="entry name" value="GART"/>
    <property type="match status" value="1"/>
</dbReference>
<dbReference type="InterPro" id="IPR011034">
    <property type="entry name" value="Formyl_transferase-like_C_sf"/>
</dbReference>
<dbReference type="KEGG" id="tom:BWR18_13730"/>